<sequence length="461" mass="51795">MSSYDYWTGRCHLRAGSPAARRWQAATDEAMVTVVVRAESEDDMRTRLQQTLDGEGLTLERLDAVQTLLQRFRREGMSKTLIDLAEALSPRTPVAFGEMLPLLSIPTAPQEASRPPPPPVRYDEIAWADLFTPTSPPLWAVIDGVNCREAMQRLAAAEVQSACLYATTDAATRAIAPWLVRLEPDSEIRHWLAGLPQAQHWGLLLQSHATLKQLRSHLRKFTMLWTPANDQAPVYFRFYDPRVALDMAQALAPWKLAALMAPLDTLIVGLSPLMNVPDAANLSDPPHFAATPQEVQGRLLRLALNDPETERHGEATPITPGRSFAIDPTEFTRFGALQTTRAQRKLARELMEPYATTPLADLLAAVEAAGRLGQTYRLVSKQQIKTLAKCCLELGDDFLQHHPDAREILEHPHMAGWRKRDLLEAWLPRGRIRHALLAPYRDQESEMQNDNFRPIVSEERS</sequence>
<dbReference type="EMBL" id="JABFTV010000004">
    <property type="protein sequence ID" value="MCE8024172.1"/>
    <property type="molecule type" value="Genomic_DNA"/>
</dbReference>
<evidence type="ECO:0000313" key="2">
    <source>
        <dbReference type="EMBL" id="MCE8024172.1"/>
    </source>
</evidence>
<feature type="domain" description="DUF4123" evidence="1">
    <location>
        <begin position="138"/>
        <end position="257"/>
    </location>
</feature>
<gene>
    <name evidence="2" type="ORF">HOP59_08520</name>
</gene>
<reference evidence="2 3" key="1">
    <citation type="journal article" date="2021" name="Front. Microbiol.">
        <title>Aerobic Denitrification and Heterotrophic Sulfur Oxidation in the Genus Halomonas Revealed by Six Novel Species Characterizations and Genome-Based Analysis.</title>
        <authorList>
            <person name="Wang L."/>
            <person name="Shao Z."/>
        </authorList>
    </citation>
    <scope>NUCLEOTIDE SEQUENCE [LARGE SCALE GENOMIC DNA]</scope>
    <source>
        <strain evidence="2 3">MCCC 1A11058</strain>
    </source>
</reference>
<comment type="caution">
    <text evidence="2">The sequence shown here is derived from an EMBL/GenBank/DDBJ whole genome shotgun (WGS) entry which is preliminary data.</text>
</comment>
<organism evidence="2 3">
    <name type="scientific">Billgrantia aerodenitrificans</name>
    <dbReference type="NCBI Taxonomy" id="2733483"/>
    <lineage>
        <taxon>Bacteria</taxon>
        <taxon>Pseudomonadati</taxon>
        <taxon>Pseudomonadota</taxon>
        <taxon>Gammaproteobacteria</taxon>
        <taxon>Oceanospirillales</taxon>
        <taxon>Halomonadaceae</taxon>
        <taxon>Billgrantia</taxon>
    </lineage>
</organism>
<accession>A0ABS9AR99</accession>
<protein>
    <submittedName>
        <fullName evidence="2">DUF4123 domain-containing protein</fullName>
    </submittedName>
</protein>
<dbReference type="InterPro" id="IPR025391">
    <property type="entry name" value="DUF4123"/>
</dbReference>
<name>A0ABS9AR99_9GAMM</name>
<evidence type="ECO:0000259" key="1">
    <source>
        <dbReference type="Pfam" id="PF13503"/>
    </source>
</evidence>
<dbReference type="RefSeq" id="WP_234253562.1">
    <property type="nucleotide sequence ID" value="NZ_JABFTV010000004.1"/>
</dbReference>
<dbReference type="Pfam" id="PF13503">
    <property type="entry name" value="DUF4123"/>
    <property type="match status" value="1"/>
</dbReference>
<evidence type="ECO:0000313" key="3">
    <source>
        <dbReference type="Proteomes" id="UP001320272"/>
    </source>
</evidence>
<proteinExistence type="predicted"/>
<dbReference type="Proteomes" id="UP001320272">
    <property type="component" value="Unassembled WGS sequence"/>
</dbReference>
<keyword evidence="3" id="KW-1185">Reference proteome</keyword>